<reference evidence="7" key="1">
    <citation type="submission" date="2014-03" db="EMBL/GenBank/DDBJ databases">
        <title>The Genome Sequence of Puccinia striiformis f. sp. tritici PST-78.</title>
        <authorList>
            <consortium name="The Broad Institute Genome Sequencing Platform"/>
            <person name="Cuomo C."/>
            <person name="Hulbert S."/>
            <person name="Chen X."/>
            <person name="Walker B."/>
            <person name="Young S.K."/>
            <person name="Zeng Q."/>
            <person name="Gargeya S."/>
            <person name="Fitzgerald M."/>
            <person name="Haas B."/>
            <person name="Abouelleil A."/>
            <person name="Alvarado L."/>
            <person name="Arachchi H.M."/>
            <person name="Berlin A.M."/>
            <person name="Chapman S.B."/>
            <person name="Goldberg J."/>
            <person name="Griggs A."/>
            <person name="Gujja S."/>
            <person name="Hansen M."/>
            <person name="Howarth C."/>
            <person name="Imamovic A."/>
            <person name="Larimer J."/>
            <person name="McCowan C."/>
            <person name="Montmayeur A."/>
            <person name="Murphy C."/>
            <person name="Neiman D."/>
            <person name="Pearson M."/>
            <person name="Priest M."/>
            <person name="Roberts A."/>
            <person name="Saif S."/>
            <person name="Shea T."/>
            <person name="Sisk P."/>
            <person name="Sykes S."/>
            <person name="Wortman J."/>
            <person name="Nusbaum C."/>
            <person name="Birren B."/>
        </authorList>
    </citation>
    <scope>NUCLEOTIDE SEQUENCE [LARGE SCALE GENOMIC DNA]</scope>
    <source>
        <strain evidence="7">race PST-78</strain>
    </source>
</reference>
<organism evidence="6 7">
    <name type="scientific">Puccinia striiformis f. sp. tritici PST-78</name>
    <dbReference type="NCBI Taxonomy" id="1165861"/>
    <lineage>
        <taxon>Eukaryota</taxon>
        <taxon>Fungi</taxon>
        <taxon>Dikarya</taxon>
        <taxon>Basidiomycota</taxon>
        <taxon>Pucciniomycotina</taxon>
        <taxon>Pucciniomycetes</taxon>
        <taxon>Pucciniales</taxon>
        <taxon>Pucciniaceae</taxon>
        <taxon>Puccinia</taxon>
    </lineage>
</organism>
<gene>
    <name evidence="6" type="ORF">PSTG_06300</name>
</gene>
<dbReference type="InterPro" id="IPR002068">
    <property type="entry name" value="A-crystallin/Hsp20_dom"/>
</dbReference>
<dbReference type="STRING" id="1165861.A0A0L0VMW8"/>
<name>A0A0L0VMW8_9BASI</name>
<dbReference type="EMBL" id="AJIL01000037">
    <property type="protein sequence ID" value="KNF00370.1"/>
    <property type="molecule type" value="Genomic_DNA"/>
</dbReference>
<proteinExistence type="inferred from homology"/>
<sequence length="158" mass="17300">MSYSLVFPSQSDDFEALLDKVLTERYGAPSNGSSQSRKRHLSNSGTSQVSKVVRPKMDIIEKEDAFFVTIDLPGARKEDISLDLHNGRLSISGQTKSTSEHTSGSVRVSERTFGSFSRTIAVPTSVTHEQIKASFKDGVLELTVPKVKDTQAKSIPIN</sequence>
<dbReference type="Pfam" id="PF00011">
    <property type="entry name" value="HSP20"/>
    <property type="match status" value="1"/>
</dbReference>
<dbReference type="OrthoDB" id="1431247at2759"/>
<dbReference type="Gene3D" id="2.60.40.790">
    <property type="match status" value="1"/>
</dbReference>
<feature type="region of interest" description="Disordered" evidence="4">
    <location>
        <begin position="26"/>
        <end position="49"/>
    </location>
</feature>
<evidence type="ECO:0000256" key="3">
    <source>
        <dbReference type="RuleBase" id="RU003616"/>
    </source>
</evidence>
<evidence type="ECO:0000313" key="6">
    <source>
        <dbReference type="EMBL" id="KNF00370.1"/>
    </source>
</evidence>
<dbReference type="AlphaFoldDB" id="A0A0L0VMW8"/>
<dbReference type="SUPFAM" id="SSF49764">
    <property type="entry name" value="HSP20-like chaperones"/>
    <property type="match status" value="1"/>
</dbReference>
<evidence type="ECO:0000256" key="2">
    <source>
        <dbReference type="PROSITE-ProRule" id="PRU00285"/>
    </source>
</evidence>
<evidence type="ECO:0000259" key="5">
    <source>
        <dbReference type="PROSITE" id="PS01031"/>
    </source>
</evidence>
<feature type="domain" description="SHSP" evidence="5">
    <location>
        <begin position="48"/>
        <end position="158"/>
    </location>
</feature>
<evidence type="ECO:0000256" key="4">
    <source>
        <dbReference type="SAM" id="MobiDB-lite"/>
    </source>
</evidence>
<comment type="similarity">
    <text evidence="2 3">Belongs to the small heat shock protein (HSP20) family.</text>
</comment>
<keyword evidence="7" id="KW-1185">Reference proteome</keyword>
<evidence type="ECO:0000313" key="7">
    <source>
        <dbReference type="Proteomes" id="UP000054564"/>
    </source>
</evidence>
<accession>A0A0L0VMW8</accession>
<evidence type="ECO:0000256" key="1">
    <source>
        <dbReference type="ARBA" id="ARBA00023016"/>
    </source>
</evidence>
<dbReference type="PANTHER" id="PTHR11527">
    <property type="entry name" value="HEAT-SHOCK PROTEIN 20 FAMILY MEMBER"/>
    <property type="match status" value="1"/>
</dbReference>
<protein>
    <recommendedName>
        <fullName evidence="5">SHSP domain-containing protein</fullName>
    </recommendedName>
</protein>
<comment type="caution">
    <text evidence="6">The sequence shown here is derived from an EMBL/GenBank/DDBJ whole genome shotgun (WGS) entry which is preliminary data.</text>
</comment>
<dbReference type="Proteomes" id="UP000054564">
    <property type="component" value="Unassembled WGS sequence"/>
</dbReference>
<dbReference type="CDD" id="cd06464">
    <property type="entry name" value="ACD_sHsps-like"/>
    <property type="match status" value="1"/>
</dbReference>
<dbReference type="InterPro" id="IPR031107">
    <property type="entry name" value="Small_HSP"/>
</dbReference>
<dbReference type="InterPro" id="IPR008978">
    <property type="entry name" value="HSP20-like_chaperone"/>
</dbReference>
<dbReference type="PROSITE" id="PS01031">
    <property type="entry name" value="SHSP"/>
    <property type="match status" value="1"/>
</dbReference>
<keyword evidence="1" id="KW-0346">Stress response</keyword>